<dbReference type="HOGENOM" id="CLU_1836599_0_0_1"/>
<feature type="region of interest" description="Disordered" evidence="1">
    <location>
        <begin position="73"/>
        <end position="103"/>
    </location>
</feature>
<evidence type="ECO:0000256" key="1">
    <source>
        <dbReference type="SAM" id="MobiDB-lite"/>
    </source>
</evidence>
<proteinExistence type="predicted"/>
<sequence>MSEREVFTSNLMREDIARIMYSFKPLLVGDGTKEEVVDKWIENSVKELRELRICGHIKWRYTVAIRTNRSWQERMERPEPLDQPKRRLIVPKAPKGSVVSGCSTNITARTGSSGGGTMQPATVTAWVLGVPDGQPGQPFE</sequence>
<feature type="compositionally biased region" description="Basic and acidic residues" evidence="1">
    <location>
        <begin position="73"/>
        <end position="85"/>
    </location>
</feature>
<evidence type="ECO:0000313" key="2">
    <source>
        <dbReference type="EMBL" id="KIO33938.1"/>
    </source>
</evidence>
<organism evidence="2 3">
    <name type="scientific">Tulasnella calospora MUT 4182</name>
    <dbReference type="NCBI Taxonomy" id="1051891"/>
    <lineage>
        <taxon>Eukaryota</taxon>
        <taxon>Fungi</taxon>
        <taxon>Dikarya</taxon>
        <taxon>Basidiomycota</taxon>
        <taxon>Agaricomycotina</taxon>
        <taxon>Agaricomycetes</taxon>
        <taxon>Cantharellales</taxon>
        <taxon>Tulasnellaceae</taxon>
        <taxon>Tulasnella</taxon>
    </lineage>
</organism>
<protein>
    <submittedName>
        <fullName evidence="2">Uncharacterized protein</fullName>
    </submittedName>
</protein>
<reference evidence="3" key="2">
    <citation type="submission" date="2015-01" db="EMBL/GenBank/DDBJ databases">
        <title>Evolutionary Origins and Diversification of the Mycorrhizal Mutualists.</title>
        <authorList>
            <consortium name="DOE Joint Genome Institute"/>
            <consortium name="Mycorrhizal Genomics Consortium"/>
            <person name="Kohler A."/>
            <person name="Kuo A."/>
            <person name="Nagy L.G."/>
            <person name="Floudas D."/>
            <person name="Copeland A."/>
            <person name="Barry K.W."/>
            <person name="Cichocki N."/>
            <person name="Veneault-Fourrey C."/>
            <person name="LaButti K."/>
            <person name="Lindquist E.A."/>
            <person name="Lipzen A."/>
            <person name="Lundell T."/>
            <person name="Morin E."/>
            <person name="Murat C."/>
            <person name="Riley R."/>
            <person name="Ohm R."/>
            <person name="Sun H."/>
            <person name="Tunlid A."/>
            <person name="Henrissat B."/>
            <person name="Grigoriev I.V."/>
            <person name="Hibbett D.S."/>
            <person name="Martin F."/>
        </authorList>
    </citation>
    <scope>NUCLEOTIDE SEQUENCE [LARGE SCALE GENOMIC DNA]</scope>
    <source>
        <strain evidence="3">MUT 4182</strain>
    </source>
</reference>
<gene>
    <name evidence="2" type="ORF">M407DRAFT_165847</name>
</gene>
<accession>A0A0C3LIV9</accession>
<name>A0A0C3LIV9_9AGAM</name>
<evidence type="ECO:0000313" key="3">
    <source>
        <dbReference type="Proteomes" id="UP000054248"/>
    </source>
</evidence>
<reference evidence="2 3" key="1">
    <citation type="submission" date="2014-04" db="EMBL/GenBank/DDBJ databases">
        <authorList>
            <consortium name="DOE Joint Genome Institute"/>
            <person name="Kuo A."/>
            <person name="Girlanda M."/>
            <person name="Perotto S."/>
            <person name="Kohler A."/>
            <person name="Nagy L.G."/>
            <person name="Floudas D."/>
            <person name="Copeland A."/>
            <person name="Barry K.W."/>
            <person name="Cichocki N."/>
            <person name="Veneault-Fourrey C."/>
            <person name="LaButti K."/>
            <person name="Lindquist E.A."/>
            <person name="Lipzen A."/>
            <person name="Lundell T."/>
            <person name="Morin E."/>
            <person name="Murat C."/>
            <person name="Sun H."/>
            <person name="Tunlid A."/>
            <person name="Henrissat B."/>
            <person name="Grigoriev I.V."/>
            <person name="Hibbett D.S."/>
            <person name="Martin F."/>
            <person name="Nordberg H.P."/>
            <person name="Cantor M.N."/>
            <person name="Hua S.X."/>
        </authorList>
    </citation>
    <scope>NUCLEOTIDE SEQUENCE [LARGE SCALE GENOMIC DNA]</scope>
    <source>
        <strain evidence="2 3">MUT 4182</strain>
    </source>
</reference>
<dbReference type="Proteomes" id="UP000054248">
    <property type="component" value="Unassembled WGS sequence"/>
</dbReference>
<keyword evidence="3" id="KW-1185">Reference proteome</keyword>
<dbReference type="EMBL" id="KN822945">
    <property type="protein sequence ID" value="KIO33938.1"/>
    <property type="molecule type" value="Genomic_DNA"/>
</dbReference>
<dbReference type="AlphaFoldDB" id="A0A0C3LIV9"/>
<dbReference type="OrthoDB" id="3221737at2759"/>